<evidence type="ECO:0000313" key="7">
    <source>
        <dbReference type="EMBL" id="MFC0708309.1"/>
    </source>
</evidence>
<evidence type="ECO:0000259" key="6">
    <source>
        <dbReference type="Pfam" id="PF12256"/>
    </source>
</evidence>
<keyword evidence="3" id="KW-0843">Virulence</keyword>
<dbReference type="Pfam" id="PF03534">
    <property type="entry name" value="SpvB"/>
    <property type="match status" value="1"/>
</dbReference>
<feature type="region of interest" description="Disordered" evidence="4">
    <location>
        <begin position="1406"/>
        <end position="1441"/>
    </location>
</feature>
<evidence type="ECO:0000256" key="2">
    <source>
        <dbReference type="ARBA" id="ARBA00022525"/>
    </source>
</evidence>
<dbReference type="InterPro" id="IPR003284">
    <property type="entry name" value="Sal_SpvB"/>
</dbReference>
<proteinExistence type="predicted"/>
<dbReference type="Gene3D" id="2.180.10.10">
    <property type="entry name" value="RHS repeat-associated core"/>
    <property type="match status" value="1"/>
</dbReference>
<protein>
    <submittedName>
        <fullName evidence="7">SpvB/TcaC N-terminal domain-containing protein</fullName>
    </submittedName>
</protein>
<gene>
    <name evidence="7" type="ORF">ACFFGX_01385</name>
</gene>
<keyword evidence="8" id="KW-1185">Reference proteome</keyword>
<dbReference type="NCBIfam" id="TIGR03696">
    <property type="entry name" value="Rhs_assc_core"/>
    <property type="match status" value="1"/>
</dbReference>
<dbReference type="InterPro" id="IPR022044">
    <property type="entry name" value="TcdB_toxin_mid/C"/>
</dbReference>
<evidence type="ECO:0000259" key="5">
    <source>
        <dbReference type="Pfam" id="PF12255"/>
    </source>
</evidence>
<dbReference type="Pfam" id="PF12256">
    <property type="entry name" value="TcdB_toxin_midN"/>
    <property type="match status" value="1"/>
</dbReference>
<dbReference type="InterPro" id="IPR050708">
    <property type="entry name" value="T6SS_VgrG/RHS"/>
</dbReference>
<feature type="region of interest" description="Disordered" evidence="4">
    <location>
        <begin position="2473"/>
        <end position="2506"/>
    </location>
</feature>
<dbReference type="EMBL" id="JBHLSS010000004">
    <property type="protein sequence ID" value="MFC0708309.1"/>
    <property type="molecule type" value="Genomic_DNA"/>
</dbReference>
<feature type="compositionally biased region" description="Basic and acidic residues" evidence="4">
    <location>
        <begin position="1426"/>
        <end position="1439"/>
    </location>
</feature>
<accession>A0ABV6SFK4</accession>
<sequence>MGEKFGATPVTGTGSMTVPIPTSPGRAGFGPQLSLSYDSGVGNGLFGFGWLLSLPSITRKTDKGLPQYDDARESDVYVLSGAEDLVPVLEADGSRSKDEVSTPGFMIHRYRPRVEGLFARIERWTDRATGEVHWRSITPENVTTLYGHDNNSRIFDPADPDPAHPTRIFTWLICASYDDKGNAIVYEYAAENDAGVDRSLANERNRTRTANRYLKHVKYGNRVSRLVQPDLSLATWLFEVVFDYDEGHYEEIPLAQGQPADEQHQLVHASWKTDGTWALRPDAFSSHRAGFEVRSYRRCRRVLMFHRFPELNQDRLAELGDEPCLVRTIEFEYKDLDYSKSPTIDNELGHQGSSRFASFIQSITQSGFVRDGQAVIERGGVKYITYLKRALPPLEFEYSKAKVQDEIRYLDASATESLPVGVDGSTYQWVDFDGEGVSGILTEQAGAWFYKPNLGEGRFGALQVVPTKPSLFAMASGGTQLLDLSGDGQLDVVSFSGPTPGFYERTLEESWETFRTFRKLPNLNWNEPNLRFIDLDGDGHADILITEDNVFTWYPSLAEDGYGPARKTHHPRDEERGPRLVLADGTQSIYLADLCGDGLTDLVRIRNGEVCYWPNLGYGRFGAKVTMDNAPWFDNPDQFEQRRIRLADIDGSGTTDIIYLHRDNVRIYFNQSGNRWSEARHLPTFPRIDNLTSISTADLLGNKTACLVWSSPLPGDVRRPLRYIDLMGGQKPHLLVRSTNNLGAETKVEYASSTKFYLEDKREGRPWITRLPFPVHVVERVTTFDHISGNRFATSYKYHHGYFDGVEREFRGFGMVEQRDTEEFATFAAGAQPGTTNVDAVSHVPPVLTKTWFHTGIYLGRDHVSDFFAGLLDDKDVGEYYREPGLTDDEARERLLPDTVLPESLTLDEEREACRALKGMMLRQEVYALDANDNSSPEEKERAATPYTVVEQNFTLERLQQRLGNRHAVFFAHPREVLSNHYERNPADPRISHTFTLEVDPFGNVLKSLAVAYGRRTPSTDAALMVEDKAKQSQLLITYSESSYTQNEIPPAVLVAGHHRAPIPAEARTYELTGFTPEKGARFSFEEWSRNNFALLASAAEIPYEVEADVTKKQKRLIEDVRTLYRKDDLSALSALGKVESQALPGETYKLALTPSLLALVFTRRQAGQPDEALLPNPNALLEGKGSDQGGYVAWDGNWWIPSGKVFFDSGANASNPALTAAIELSTARQHFFVPRKVADAFDQTTVVEYDVYDLLVTRTTDPVGNSVAAANDYRVLQPREVTDPNRNRSTLAFDELGMVVATAIMGKPGQPFGDLLEGFSANPTLAKVRAFIADPQAEAASLLGKATTRIVYDLDRYRRVGQPPFAATLARETHFEPARDGQTKIQLSFFFSDGFGREIQKKIQAEPGKARKRQAPVALPSGDIEPGKLEPGDTDVPRRWVGSGRTVFNNKGKPVKQYEPFFSATHLYEREPEVTDTGVSPVLFYDPVERVVATLHPNHTYEKVVFDPWTQTTFDVNDTVAAAQGQQQFATQDETGDPRTDPDIAGYVREYFKTQPNWETWYAQRIGSAMGTAERDAARKAEAHANTPTTAHLDVLGRVFITLAHNKVVCPSHALDGTVGRFATRVDLDIESNQRTVRDAVKRGVDPQGNAIVDELGRIVMRYDYDLLGNRIHQASMEAGERWMLNDAVGKPVRAWDSRLFLRRMTYDELRRPTGLFVTENGAERLAERTVYGEGQGDAANHRGQIYQRFDAAGVVTNAAYDFKGNLREHRRDLLPDYKVAVNWLQNPAATDGTFTSITTFDALNRPLTVTSPDGSVYRPTFNEANLLDKVDVRLRGAGVATSFVMNIDYNAKGQRERIDYGNGASTTYEYDPLTFRLSRLRTTRPANPDATASQLFDVPSVVQDLHYSYDPVGNITRIEDVALKTIVHAGQNVEPVGSYTYDAVYRLIEAKGREHIGQNAFNFNPPNGDCRDYPFVGRAHPNDLQALRNYTERYEYDPVGNFEALAHRFNGTGWTRRYEYREDSLLEAGKKNNRLTRTTVGNGFNQVEPYTHDAHGNMTSMPHLAAMVWDFKDQLQQADLGGGGTACYIYDGGGQRVRKVIESRNGVRQKERLYLGGFEIYREYNGAGISLERESLHVLDDKQRIALVETQTVQNGSVVNGPVPLQRYQLANHLGSSSVELDKDGALIAYEENHPYGTTSFQAGRSAAEVSLKRYRYSGKERDEETGFCYFGARYYACWLARWPTFDPKGVEAGINPYAFVVNNPIRLFDPDGQDWRDSLSWTQRAALWVDDRIQESPIAKGIVNNLDKRGEALMKAPGAIRDLAAKEGATGMVKAMATGVGHLVKDTGEALGDIAFEATHYEGDKSKEKIASRALDVVLNTADIVTLVDGAGAAKSVAVSGGKTLVQGGKVALETVKEGLEVAAQGGKLAPAMGVASAGGGTLAATGPVLAPLEVADVAKTGALLAVAAKEGGGSSAPKPKVPEPGEAAAAPKKPNLNNNTSTSRFGVYEVEVGGDLHKIGKADLNRVTQSSGLPTRLHQQVRKLEQAVGKGNVVGEVVEDLGETTSAQAKAAETARLRAYYEKTGKVPPGNQRSFKP</sequence>
<dbReference type="InterPro" id="IPR022385">
    <property type="entry name" value="Rhs_assc_core"/>
</dbReference>
<feature type="domain" description="Insecticide toxin TcdB middle/C-terminal" evidence="5">
    <location>
        <begin position="913"/>
        <end position="1048"/>
    </location>
</feature>
<organism evidence="7 8">
    <name type="scientific">Azorhizophilus paspali</name>
    <name type="common">Azotobacter paspali</name>
    <dbReference type="NCBI Taxonomy" id="69963"/>
    <lineage>
        <taxon>Bacteria</taxon>
        <taxon>Pseudomonadati</taxon>
        <taxon>Pseudomonadota</taxon>
        <taxon>Gammaproteobacteria</taxon>
        <taxon>Pseudomonadales</taxon>
        <taxon>Pseudomonadaceae</taxon>
        <taxon>Azorhizophilus</taxon>
    </lineage>
</organism>
<evidence type="ECO:0000313" key="8">
    <source>
        <dbReference type="Proteomes" id="UP001589891"/>
    </source>
</evidence>
<evidence type="ECO:0000256" key="4">
    <source>
        <dbReference type="SAM" id="MobiDB-lite"/>
    </source>
</evidence>
<dbReference type="SUPFAM" id="SSF69318">
    <property type="entry name" value="Integrin alpha N-terminal domain"/>
    <property type="match status" value="1"/>
</dbReference>
<evidence type="ECO:0000256" key="3">
    <source>
        <dbReference type="ARBA" id="ARBA00023026"/>
    </source>
</evidence>
<dbReference type="Pfam" id="PF12255">
    <property type="entry name" value="TcdB_toxin_midC"/>
    <property type="match status" value="1"/>
</dbReference>
<feature type="domain" description="Insecticide toxin TcdB middle/N-terminal" evidence="6">
    <location>
        <begin position="692"/>
        <end position="823"/>
    </location>
</feature>
<comment type="caution">
    <text evidence="7">The sequence shown here is derived from an EMBL/GenBank/DDBJ whole genome shotgun (WGS) entry which is preliminary data.</text>
</comment>
<feature type="compositionally biased region" description="Low complexity" evidence="4">
    <location>
        <begin position="2488"/>
        <end position="2503"/>
    </location>
</feature>
<comment type="subcellular location">
    <subcellularLocation>
        <location evidence="1">Secreted</location>
    </subcellularLocation>
</comment>
<evidence type="ECO:0000256" key="1">
    <source>
        <dbReference type="ARBA" id="ARBA00004613"/>
    </source>
</evidence>
<dbReference type="PANTHER" id="PTHR32305">
    <property type="match status" value="1"/>
</dbReference>
<reference evidence="7 8" key="1">
    <citation type="submission" date="2024-09" db="EMBL/GenBank/DDBJ databases">
        <authorList>
            <person name="Sun Q."/>
            <person name="Mori K."/>
        </authorList>
    </citation>
    <scope>NUCLEOTIDE SEQUENCE [LARGE SCALE GENOMIC DNA]</scope>
    <source>
        <strain evidence="7 8">NCAIM B.01794</strain>
    </source>
</reference>
<keyword evidence="2" id="KW-0964">Secreted</keyword>
<dbReference type="InterPro" id="IPR028994">
    <property type="entry name" value="Integrin_alpha_N"/>
</dbReference>
<dbReference type="InterPro" id="IPR022045">
    <property type="entry name" value="TcdB_toxin_mid/N"/>
</dbReference>
<dbReference type="PRINTS" id="PR01341">
    <property type="entry name" value="SALSPVBPROT"/>
</dbReference>
<dbReference type="RefSeq" id="WP_376942161.1">
    <property type="nucleotide sequence ID" value="NZ_CP171449.1"/>
</dbReference>
<name>A0ABV6SFK4_AZOPA</name>
<dbReference type="PANTHER" id="PTHR32305:SF15">
    <property type="entry name" value="PROTEIN RHSA-RELATED"/>
    <property type="match status" value="1"/>
</dbReference>
<dbReference type="Proteomes" id="UP001589891">
    <property type="component" value="Unassembled WGS sequence"/>
</dbReference>